<dbReference type="Gene3D" id="3.90.280.10">
    <property type="entry name" value="PEBP-like"/>
    <property type="match status" value="1"/>
</dbReference>
<reference evidence="1 2" key="1">
    <citation type="submission" date="2017-07" db="EMBL/GenBank/DDBJ databases">
        <title>A comparative genomics approach to explaining the enigmatic role of Gardnerella vaginalis in the vaginal microbiome.</title>
        <authorList>
            <person name="Vancuren S.J."/>
            <person name="Hill J.E."/>
        </authorList>
    </citation>
    <scope>NUCLEOTIDE SEQUENCE [LARGE SCALE GENOMIC DNA]</scope>
    <source>
        <strain evidence="1 2">WP023</strain>
    </source>
</reference>
<dbReference type="AlphaFoldDB" id="A0A3E2C681"/>
<sequence>GPQPPDKDHDYMLEVFGTQKPLPNLKEGFYLNEMMNEIRHYDSYVDVNGLYLRGKA</sequence>
<dbReference type="EMBL" id="NNRU01000007">
    <property type="protein sequence ID" value="RFT27185.1"/>
    <property type="molecule type" value="Genomic_DNA"/>
</dbReference>
<comment type="caution">
    <text evidence="1">The sequence shown here is derived from an EMBL/GenBank/DDBJ whole genome shotgun (WGS) entry which is preliminary data.</text>
</comment>
<evidence type="ECO:0008006" key="3">
    <source>
        <dbReference type="Google" id="ProtNLM"/>
    </source>
</evidence>
<dbReference type="InterPro" id="IPR036610">
    <property type="entry name" value="PEBP-like_sf"/>
</dbReference>
<organism evidence="1 2">
    <name type="scientific">Gardnerella vaginalis</name>
    <dbReference type="NCBI Taxonomy" id="2702"/>
    <lineage>
        <taxon>Bacteria</taxon>
        <taxon>Bacillati</taxon>
        <taxon>Actinomycetota</taxon>
        <taxon>Actinomycetes</taxon>
        <taxon>Bifidobacteriales</taxon>
        <taxon>Bifidobacteriaceae</taxon>
        <taxon>Gardnerella</taxon>
    </lineage>
</organism>
<dbReference type="Proteomes" id="UP000258379">
    <property type="component" value="Unassembled WGS sequence"/>
</dbReference>
<name>A0A3E2C681_GARVA</name>
<feature type="non-terminal residue" evidence="1">
    <location>
        <position position="1"/>
    </location>
</feature>
<accession>A0A3E2C681</accession>
<proteinExistence type="predicted"/>
<gene>
    <name evidence="1" type="ORF">CG405_07865</name>
</gene>
<evidence type="ECO:0000313" key="2">
    <source>
        <dbReference type="Proteomes" id="UP000258379"/>
    </source>
</evidence>
<evidence type="ECO:0000313" key="1">
    <source>
        <dbReference type="EMBL" id="RFT27185.1"/>
    </source>
</evidence>
<dbReference type="SUPFAM" id="SSF49777">
    <property type="entry name" value="PEBP-like"/>
    <property type="match status" value="1"/>
</dbReference>
<protein>
    <recommendedName>
        <fullName evidence="3">YbhB/YbcL family Raf kinase inhibitor-like protein</fullName>
    </recommendedName>
</protein>